<protein>
    <submittedName>
        <fullName evidence="9">Predicted arabinose efflux permease, MFS family</fullName>
    </submittedName>
</protein>
<keyword evidence="4 7" id="KW-0812">Transmembrane</keyword>
<dbReference type="InterPro" id="IPR020846">
    <property type="entry name" value="MFS_dom"/>
</dbReference>
<dbReference type="Pfam" id="PF07690">
    <property type="entry name" value="MFS_1"/>
    <property type="match status" value="2"/>
</dbReference>
<evidence type="ECO:0000313" key="9">
    <source>
        <dbReference type="EMBL" id="SFI89125.1"/>
    </source>
</evidence>
<feature type="transmembrane region" description="Helical" evidence="7">
    <location>
        <begin position="164"/>
        <end position="182"/>
    </location>
</feature>
<sequence>MEHVKAKVENGQIIAVSLLTAICLLGDSMLYLILPIYYKELGFTLFEVGLLLSINRLVRIPLGLFVGGIYRKIKIKTGLWIALFLGGFTTIGYGWAEGLIPWLTLRVLWGCSWTLLRIGGLIIVTCDSAEEKHGEGMGLYNGLYRLGSLVGILAGAVLVVSIGFQYTCYLLGGLVFFFIPWMKWIHSPQVDEEGGNNEEKFLENIRGEWLLLLTGFIISFHIQGVLNWTIGYLLTHKYTDIGMVSFGGFFLHSTILAGVLSGVRWMWEPFLALYVGRFSDHRGRKPFLLWGISLFAVAFALFSMTFSFIIWLMLCLFLLILATVLTTISDSMMADRAKRTSVNRLSTLYTSVVDIGAAFGPLWASYVLGQFKWGEWILFDGGAVILLLLACMWKTRG</sequence>
<proteinExistence type="predicted"/>
<dbReference type="STRING" id="46223.SAMN05421852_102350"/>
<keyword evidence="6 7" id="KW-0472">Membrane</keyword>
<evidence type="ECO:0000256" key="3">
    <source>
        <dbReference type="ARBA" id="ARBA00022475"/>
    </source>
</evidence>
<dbReference type="AlphaFoldDB" id="A0A1I3LX99"/>
<dbReference type="Proteomes" id="UP000199545">
    <property type="component" value="Unassembled WGS sequence"/>
</dbReference>
<evidence type="ECO:0000256" key="6">
    <source>
        <dbReference type="ARBA" id="ARBA00023136"/>
    </source>
</evidence>
<dbReference type="PROSITE" id="PS50850">
    <property type="entry name" value="MFS"/>
    <property type="match status" value="1"/>
</dbReference>
<feature type="transmembrane region" description="Helical" evidence="7">
    <location>
        <begin position="77"/>
        <end position="95"/>
    </location>
</feature>
<dbReference type="Gene3D" id="1.20.1720.10">
    <property type="entry name" value="Multidrug resistance protein D"/>
    <property type="match status" value="1"/>
</dbReference>
<evidence type="ECO:0000313" key="10">
    <source>
        <dbReference type="Proteomes" id="UP000199545"/>
    </source>
</evidence>
<feature type="transmembrane region" description="Helical" evidence="7">
    <location>
        <begin position="373"/>
        <end position="393"/>
    </location>
</feature>
<keyword evidence="5 7" id="KW-1133">Transmembrane helix</keyword>
<evidence type="ECO:0000256" key="5">
    <source>
        <dbReference type="ARBA" id="ARBA00022989"/>
    </source>
</evidence>
<evidence type="ECO:0000256" key="4">
    <source>
        <dbReference type="ARBA" id="ARBA00022692"/>
    </source>
</evidence>
<dbReference type="GO" id="GO:0005886">
    <property type="term" value="C:plasma membrane"/>
    <property type="evidence" value="ECO:0007669"/>
    <property type="project" value="UniProtKB-SubCell"/>
</dbReference>
<evidence type="ECO:0000256" key="7">
    <source>
        <dbReference type="SAM" id="Phobius"/>
    </source>
</evidence>
<feature type="transmembrane region" description="Helical" evidence="7">
    <location>
        <begin position="287"/>
        <end position="302"/>
    </location>
</feature>
<dbReference type="GO" id="GO:0022857">
    <property type="term" value="F:transmembrane transporter activity"/>
    <property type="evidence" value="ECO:0007669"/>
    <property type="project" value="InterPro"/>
</dbReference>
<keyword evidence="2" id="KW-0813">Transport</keyword>
<dbReference type="Gene3D" id="1.20.1250.20">
    <property type="entry name" value="MFS general substrate transporter like domains"/>
    <property type="match status" value="1"/>
</dbReference>
<accession>A0A1I3LX99</accession>
<feature type="transmembrane region" description="Helical" evidence="7">
    <location>
        <begin position="50"/>
        <end position="70"/>
    </location>
</feature>
<feature type="transmembrane region" description="Helical" evidence="7">
    <location>
        <begin position="12"/>
        <end position="38"/>
    </location>
</feature>
<reference evidence="9 10" key="1">
    <citation type="submission" date="2016-10" db="EMBL/GenBank/DDBJ databases">
        <authorList>
            <person name="de Groot N.N."/>
        </authorList>
    </citation>
    <scope>NUCLEOTIDE SEQUENCE [LARGE SCALE GENOMIC DNA]</scope>
    <source>
        <strain evidence="9 10">DSM 44778</strain>
    </source>
</reference>
<dbReference type="InterPro" id="IPR050171">
    <property type="entry name" value="MFS_Transporters"/>
</dbReference>
<evidence type="ECO:0000256" key="1">
    <source>
        <dbReference type="ARBA" id="ARBA00004651"/>
    </source>
</evidence>
<evidence type="ECO:0000259" key="8">
    <source>
        <dbReference type="PROSITE" id="PS50850"/>
    </source>
</evidence>
<keyword evidence="3" id="KW-1003">Cell membrane</keyword>
<organism evidence="9 10">
    <name type="scientific">Thermoflavimicrobium dichotomicum</name>
    <dbReference type="NCBI Taxonomy" id="46223"/>
    <lineage>
        <taxon>Bacteria</taxon>
        <taxon>Bacillati</taxon>
        <taxon>Bacillota</taxon>
        <taxon>Bacilli</taxon>
        <taxon>Bacillales</taxon>
        <taxon>Thermoactinomycetaceae</taxon>
        <taxon>Thermoflavimicrobium</taxon>
    </lineage>
</organism>
<evidence type="ECO:0000256" key="2">
    <source>
        <dbReference type="ARBA" id="ARBA00022448"/>
    </source>
</evidence>
<dbReference type="SUPFAM" id="SSF103473">
    <property type="entry name" value="MFS general substrate transporter"/>
    <property type="match status" value="1"/>
</dbReference>
<feature type="transmembrane region" description="Helical" evidence="7">
    <location>
        <begin position="209"/>
        <end position="234"/>
    </location>
</feature>
<feature type="domain" description="Major facilitator superfamily (MFS) profile" evidence="8">
    <location>
        <begin position="12"/>
        <end position="397"/>
    </location>
</feature>
<dbReference type="EMBL" id="FORR01000002">
    <property type="protein sequence ID" value="SFI89125.1"/>
    <property type="molecule type" value="Genomic_DNA"/>
</dbReference>
<name>A0A1I3LX99_9BACL</name>
<keyword evidence="10" id="KW-1185">Reference proteome</keyword>
<dbReference type="PANTHER" id="PTHR23517">
    <property type="entry name" value="RESISTANCE PROTEIN MDTM, PUTATIVE-RELATED-RELATED"/>
    <property type="match status" value="1"/>
</dbReference>
<dbReference type="InterPro" id="IPR036259">
    <property type="entry name" value="MFS_trans_sf"/>
</dbReference>
<feature type="transmembrane region" description="Helical" evidence="7">
    <location>
        <begin position="348"/>
        <end position="367"/>
    </location>
</feature>
<dbReference type="InterPro" id="IPR011701">
    <property type="entry name" value="MFS"/>
</dbReference>
<gene>
    <name evidence="9" type="ORF">SAMN05421852_102350</name>
</gene>
<feature type="transmembrane region" description="Helical" evidence="7">
    <location>
        <begin position="308"/>
        <end position="328"/>
    </location>
</feature>
<feature type="transmembrane region" description="Helical" evidence="7">
    <location>
        <begin position="246"/>
        <end position="267"/>
    </location>
</feature>
<comment type="subcellular location">
    <subcellularLocation>
        <location evidence="1">Cell membrane</location>
        <topology evidence="1">Multi-pass membrane protein</topology>
    </subcellularLocation>
</comment>